<evidence type="ECO:0000256" key="7">
    <source>
        <dbReference type="SAM" id="Phobius"/>
    </source>
</evidence>
<evidence type="ECO:0000313" key="10">
    <source>
        <dbReference type="Proteomes" id="UP000749293"/>
    </source>
</evidence>
<dbReference type="PANTHER" id="PTHR23504:SF3">
    <property type="entry name" value="MAJOR FACILITATOR SUPERFAMILY (MFS) PROFILE DOMAIN-CONTAINING PROTEIN"/>
    <property type="match status" value="1"/>
</dbReference>
<feature type="transmembrane region" description="Helical" evidence="7">
    <location>
        <begin position="379"/>
        <end position="401"/>
    </location>
</feature>
<organism evidence="9 10">
    <name type="scientific">Geosmithia morbida</name>
    <dbReference type="NCBI Taxonomy" id="1094350"/>
    <lineage>
        <taxon>Eukaryota</taxon>
        <taxon>Fungi</taxon>
        <taxon>Dikarya</taxon>
        <taxon>Ascomycota</taxon>
        <taxon>Pezizomycotina</taxon>
        <taxon>Sordariomycetes</taxon>
        <taxon>Hypocreomycetidae</taxon>
        <taxon>Hypocreales</taxon>
        <taxon>Bionectriaceae</taxon>
        <taxon>Geosmithia</taxon>
    </lineage>
</organism>
<dbReference type="InterPro" id="IPR020846">
    <property type="entry name" value="MFS_dom"/>
</dbReference>
<dbReference type="InterPro" id="IPR036259">
    <property type="entry name" value="MFS_trans_sf"/>
</dbReference>
<dbReference type="RefSeq" id="XP_035317982.1">
    <property type="nucleotide sequence ID" value="XM_035466823.1"/>
</dbReference>
<keyword evidence="4 7" id="KW-1133">Transmembrane helix</keyword>
<feature type="transmembrane region" description="Helical" evidence="7">
    <location>
        <begin position="117"/>
        <end position="139"/>
    </location>
</feature>
<dbReference type="Gene3D" id="1.20.1250.20">
    <property type="entry name" value="MFS general substrate transporter like domains"/>
    <property type="match status" value="1"/>
</dbReference>
<feature type="transmembrane region" description="Helical" evidence="7">
    <location>
        <begin position="408"/>
        <end position="433"/>
    </location>
</feature>
<reference evidence="9" key="1">
    <citation type="submission" date="2020-03" db="EMBL/GenBank/DDBJ databases">
        <title>Site-based positive gene gene selection in Geosmithia morbida across the United States reveals a broad range of putative effectors and factors for local host and environmental adapation.</title>
        <authorList>
            <person name="Onufrak A."/>
            <person name="Murdoch R.W."/>
            <person name="Gazis R."/>
            <person name="Huff M."/>
            <person name="Staton M."/>
            <person name="Klingeman W."/>
            <person name="Hadziabdic D."/>
        </authorList>
    </citation>
    <scope>NUCLEOTIDE SEQUENCE</scope>
    <source>
        <strain evidence="9">1262</strain>
    </source>
</reference>
<feature type="transmembrane region" description="Helical" evidence="7">
    <location>
        <begin position="176"/>
        <end position="196"/>
    </location>
</feature>
<dbReference type="Pfam" id="PF07690">
    <property type="entry name" value="MFS_1"/>
    <property type="match status" value="1"/>
</dbReference>
<evidence type="ECO:0000256" key="1">
    <source>
        <dbReference type="ARBA" id="ARBA00004141"/>
    </source>
</evidence>
<accession>A0A9P5D0Y4</accession>
<proteinExistence type="predicted"/>
<feature type="region of interest" description="Disordered" evidence="6">
    <location>
        <begin position="1"/>
        <end position="72"/>
    </location>
</feature>
<dbReference type="GO" id="GO:0016020">
    <property type="term" value="C:membrane"/>
    <property type="evidence" value="ECO:0007669"/>
    <property type="project" value="UniProtKB-SubCell"/>
</dbReference>
<comment type="subcellular location">
    <subcellularLocation>
        <location evidence="1">Membrane</location>
        <topology evidence="1">Multi-pass membrane protein</topology>
    </subcellularLocation>
</comment>
<dbReference type="EMBL" id="JAANYQ010000027">
    <property type="protein sequence ID" value="KAF4119330.1"/>
    <property type="molecule type" value="Genomic_DNA"/>
</dbReference>
<dbReference type="CDD" id="cd17330">
    <property type="entry name" value="MFS_SLC46_TetA_like"/>
    <property type="match status" value="1"/>
</dbReference>
<dbReference type="SUPFAM" id="SSF103473">
    <property type="entry name" value="MFS general substrate transporter"/>
    <property type="match status" value="1"/>
</dbReference>
<keyword evidence="2" id="KW-0813">Transport</keyword>
<sequence length="522" mass="56132">MSPIPSRPGTGTGHRNDESSHDHLPATEQTPLLLGGGSVPKNGTESPVVVSAPDSSASSSRDDDEGKEDEDVDRPLPRLQIFLLCYARMMDPVAFFSIFPYIAEMVHRVGDVPDTDVGFYSGLIESLFSISQMLVLVGWGRLSDRIGRKPVLLYSFVGLVVSPLLFGMSTSPWQMIAFRCLAGIFSGSGLIIRTMLSELSTPQTQAQAFSWFAFGSNIGIFVGPLIGGALADPVRQYPGVFGESRFFRKYPYALSGFAVAALASTAFVTSALFLEETLDDDKKSSKKSRSKAKSNLSIWEIIKSPGVAIVLWVYNHAMVLAFSYTAVIPVALYTPVALGGLGFGPSSISIVMAIQGASQAIWLILVFPFLQHRVGTKGIMRGCAIGYPFFFASFVVLSTLLRNGSQPAMVLFWILGGITNVIGPGVAMCFTGAQLALNDVAPDHHVLGTLNAIALTVSSGVRSVIPGMASAVFAVGVKHQIFRGHLEWLTLIPLSLAYFACVRHLPEGKRPHRPTGNEREAA</sequence>
<dbReference type="PANTHER" id="PTHR23504">
    <property type="entry name" value="MAJOR FACILITATOR SUPERFAMILY DOMAIN-CONTAINING PROTEIN 10"/>
    <property type="match status" value="1"/>
</dbReference>
<feature type="transmembrane region" description="Helical" evidence="7">
    <location>
        <begin position="151"/>
        <end position="170"/>
    </location>
</feature>
<evidence type="ECO:0000256" key="5">
    <source>
        <dbReference type="ARBA" id="ARBA00023136"/>
    </source>
</evidence>
<evidence type="ECO:0000256" key="6">
    <source>
        <dbReference type="SAM" id="MobiDB-lite"/>
    </source>
</evidence>
<dbReference type="GO" id="GO:0022857">
    <property type="term" value="F:transmembrane transporter activity"/>
    <property type="evidence" value="ECO:0007669"/>
    <property type="project" value="InterPro"/>
</dbReference>
<dbReference type="OrthoDB" id="419616at2759"/>
<dbReference type="AlphaFoldDB" id="A0A9P5D0Y4"/>
<feature type="compositionally biased region" description="Basic and acidic residues" evidence="6">
    <location>
        <begin position="14"/>
        <end position="25"/>
    </location>
</feature>
<keyword evidence="10" id="KW-1185">Reference proteome</keyword>
<dbReference type="PROSITE" id="PS50850">
    <property type="entry name" value="MFS"/>
    <property type="match status" value="1"/>
</dbReference>
<evidence type="ECO:0000256" key="3">
    <source>
        <dbReference type="ARBA" id="ARBA00022692"/>
    </source>
</evidence>
<feature type="transmembrane region" description="Helical" evidence="7">
    <location>
        <begin position="250"/>
        <end position="274"/>
    </location>
</feature>
<evidence type="ECO:0000259" key="8">
    <source>
        <dbReference type="PROSITE" id="PS50850"/>
    </source>
</evidence>
<comment type="caution">
    <text evidence="9">The sequence shown here is derived from an EMBL/GenBank/DDBJ whole genome shotgun (WGS) entry which is preliminary data.</text>
</comment>
<dbReference type="InterPro" id="IPR001958">
    <property type="entry name" value="Tet-R_TetA/multi-R_MdtG-like"/>
</dbReference>
<dbReference type="PRINTS" id="PR01035">
    <property type="entry name" value="TCRTETA"/>
</dbReference>
<evidence type="ECO:0000256" key="2">
    <source>
        <dbReference type="ARBA" id="ARBA00022448"/>
    </source>
</evidence>
<evidence type="ECO:0000256" key="4">
    <source>
        <dbReference type="ARBA" id="ARBA00022989"/>
    </source>
</evidence>
<dbReference type="GeneID" id="55971077"/>
<feature type="transmembrane region" description="Helical" evidence="7">
    <location>
        <begin position="320"/>
        <end position="341"/>
    </location>
</feature>
<protein>
    <submittedName>
        <fullName evidence="9">Vacuole effluxer Atg22 like</fullName>
    </submittedName>
</protein>
<feature type="transmembrane region" description="Helical" evidence="7">
    <location>
        <begin position="348"/>
        <end position="367"/>
    </location>
</feature>
<feature type="transmembrane region" description="Helical" evidence="7">
    <location>
        <begin position="81"/>
        <end position="102"/>
    </location>
</feature>
<dbReference type="Proteomes" id="UP000749293">
    <property type="component" value="Unassembled WGS sequence"/>
</dbReference>
<keyword evidence="5 7" id="KW-0472">Membrane</keyword>
<feature type="transmembrane region" description="Helical" evidence="7">
    <location>
        <begin position="208"/>
        <end position="230"/>
    </location>
</feature>
<gene>
    <name evidence="9" type="ORF">GMORB2_4849</name>
</gene>
<keyword evidence="3 7" id="KW-0812">Transmembrane</keyword>
<name>A0A9P5D0Y4_9HYPO</name>
<feature type="compositionally biased region" description="Low complexity" evidence="6">
    <location>
        <begin position="46"/>
        <end position="59"/>
    </location>
</feature>
<dbReference type="InterPro" id="IPR011701">
    <property type="entry name" value="MFS"/>
</dbReference>
<feature type="compositionally biased region" description="Acidic residues" evidence="6">
    <location>
        <begin position="62"/>
        <end position="72"/>
    </location>
</feature>
<feature type="domain" description="Major facilitator superfamily (MFS) profile" evidence="8">
    <location>
        <begin position="80"/>
        <end position="509"/>
    </location>
</feature>
<evidence type="ECO:0000313" key="9">
    <source>
        <dbReference type="EMBL" id="KAF4119330.1"/>
    </source>
</evidence>